<dbReference type="Proteomes" id="UP000286947">
    <property type="component" value="Unassembled WGS sequence"/>
</dbReference>
<dbReference type="EMBL" id="PQSP01000004">
    <property type="protein sequence ID" value="RUS66671.1"/>
    <property type="molecule type" value="Genomic_DNA"/>
</dbReference>
<feature type="chain" id="PRO_5019451434" evidence="1">
    <location>
        <begin position="26"/>
        <end position="137"/>
    </location>
</feature>
<accession>A0A433SD60</accession>
<dbReference type="RefSeq" id="WP_126980147.1">
    <property type="nucleotide sequence ID" value="NZ_PQSP01000004.1"/>
</dbReference>
<reference evidence="2 3" key="1">
    <citation type="submission" date="2018-01" db="EMBL/GenBank/DDBJ databases">
        <title>Saezia sanguinis gen. nov., sp. nov., in the order Burkholderiales isolated from human blood.</title>
        <authorList>
            <person name="Medina-Pascual M.J."/>
            <person name="Valdezate S."/>
            <person name="Monzon S."/>
            <person name="Cuesta I."/>
            <person name="Carrasco G."/>
            <person name="Villalon P."/>
            <person name="Saez-Nieto J.A."/>
        </authorList>
    </citation>
    <scope>NUCLEOTIDE SEQUENCE [LARGE SCALE GENOMIC DNA]</scope>
    <source>
        <strain evidence="2 3">CNM695-12</strain>
    </source>
</reference>
<sequence precursor="true">MKTAAKKLALTFSLVVACSAVVAQADRTSDQFKSNLSLITGGPYEVSGTVAQICQEAARIQSNNPGRYFYTSLGGYVTEGEAGPSKEWEGNILCRMSFVGKQNPQEKGEESGYTRKGLVRCVTGKLVNGSDYCIIKE</sequence>
<dbReference type="AlphaFoldDB" id="A0A433SD60"/>
<feature type="signal peptide" evidence="1">
    <location>
        <begin position="1"/>
        <end position="25"/>
    </location>
</feature>
<keyword evidence="1" id="KW-0732">Signal</keyword>
<comment type="caution">
    <text evidence="2">The sequence shown here is derived from an EMBL/GenBank/DDBJ whole genome shotgun (WGS) entry which is preliminary data.</text>
</comment>
<protein>
    <submittedName>
        <fullName evidence="2">Uncharacterized protein</fullName>
    </submittedName>
</protein>
<name>A0A433SD60_9BURK</name>
<proteinExistence type="predicted"/>
<organism evidence="2 3">
    <name type="scientific">Saezia sanguinis</name>
    <dbReference type="NCBI Taxonomy" id="1965230"/>
    <lineage>
        <taxon>Bacteria</taxon>
        <taxon>Pseudomonadati</taxon>
        <taxon>Pseudomonadota</taxon>
        <taxon>Betaproteobacteria</taxon>
        <taxon>Burkholderiales</taxon>
        <taxon>Saeziaceae</taxon>
        <taxon>Saezia</taxon>
    </lineage>
</organism>
<evidence type="ECO:0000313" key="2">
    <source>
        <dbReference type="EMBL" id="RUS66671.1"/>
    </source>
</evidence>
<gene>
    <name evidence="2" type="ORF">CUZ56_01952</name>
</gene>
<keyword evidence="3" id="KW-1185">Reference proteome</keyword>
<evidence type="ECO:0000256" key="1">
    <source>
        <dbReference type="SAM" id="SignalP"/>
    </source>
</evidence>
<evidence type="ECO:0000313" key="3">
    <source>
        <dbReference type="Proteomes" id="UP000286947"/>
    </source>
</evidence>
<dbReference type="PROSITE" id="PS51257">
    <property type="entry name" value="PROKAR_LIPOPROTEIN"/>
    <property type="match status" value="1"/>
</dbReference>